<dbReference type="GO" id="GO:0015948">
    <property type="term" value="P:methanogenesis"/>
    <property type="evidence" value="ECO:0007669"/>
    <property type="project" value="InterPro"/>
</dbReference>
<keyword evidence="3 4" id="KW-0808">Transferase</keyword>
<dbReference type="InterPro" id="IPR038601">
    <property type="entry name" value="MttB-like_sf"/>
</dbReference>
<dbReference type="GO" id="GO:0032259">
    <property type="term" value="P:methylation"/>
    <property type="evidence" value="ECO:0007669"/>
    <property type="project" value="UniProtKB-KW"/>
</dbReference>
<dbReference type="Pfam" id="PF06253">
    <property type="entry name" value="MTTB"/>
    <property type="match status" value="1"/>
</dbReference>
<reference evidence="5" key="1">
    <citation type="submission" date="2015-01" db="EMBL/GenBank/DDBJ databases">
        <authorList>
            <person name="Manzoor Shahid"/>
            <person name="Zubair Saima"/>
        </authorList>
    </citation>
    <scope>NUCLEOTIDE SEQUENCE [LARGE SCALE GENOMIC DNA]</scope>
    <source>
        <strain evidence="5">Sp3</strain>
    </source>
</reference>
<comment type="similarity">
    <text evidence="1">Belongs to the trimethylamine methyltransferase family.</text>
</comment>
<evidence type="ECO:0000313" key="4">
    <source>
        <dbReference type="EMBL" id="CEO88762.1"/>
    </source>
</evidence>
<protein>
    <submittedName>
        <fullName evidence="4">Putative Trimethylamine:corrinoid methyltransferase</fullName>
    </submittedName>
</protein>
<dbReference type="Gene3D" id="3.20.20.480">
    <property type="entry name" value="Trimethylamine methyltransferase-like"/>
    <property type="match status" value="1"/>
</dbReference>
<dbReference type="EMBL" id="CDRZ01000172">
    <property type="protein sequence ID" value="CEO88762.1"/>
    <property type="molecule type" value="Genomic_DNA"/>
</dbReference>
<dbReference type="InterPro" id="IPR010426">
    <property type="entry name" value="MTTB_MeTrfase"/>
</dbReference>
<name>A0A0B7MM71_9FIRM</name>
<evidence type="ECO:0000256" key="3">
    <source>
        <dbReference type="ARBA" id="ARBA00022679"/>
    </source>
</evidence>
<gene>
    <name evidence="4" type="ORF">SSCH_2530005</name>
</gene>
<dbReference type="Proteomes" id="UP000046155">
    <property type="component" value="Unassembled WGS sequence"/>
</dbReference>
<dbReference type="AlphaFoldDB" id="A0A0B7MM71"/>
<sequence length="454" mass="49324">MRELGIKVEDADLRQELCDLGCDVAGDRVKINSDLLDKVIANAKKHNRFTLTSRTGKKVEMNPETVVSHSSNAIPDIIDLETGQCRRTNQDDVIATTRLMNQLDEMDMPCALVYPNDVPPEINQLKQAELLIRYSTKPIYACASEPDTARYLVELFDVFAGTDDKDMIGLVGISPESPLKFPKTITDAMKIIISAGIPVAMLSAPLGGLSGPLSIAGGLAQVNAELLAFAAISYLYNPETPLLYGPRLFYANMKTGCSILGLPETGIASAVGAQMASYYGFISDLYGMCCTSCAFDAQSGYEKAINCLLPFLLPGLSYVSGFGGLASLMVASYEQLVIDNEIYANVRKAAKGFAVDEDAFGFDVLAGAIKGGMILAHPHTIKYLKKGEVFIPKLGFDSVWSDWVKKGKKDIQAVARERAIELLKKDEQELEPLPADLDKEITKIIDQATAELVK</sequence>
<evidence type="ECO:0000313" key="5">
    <source>
        <dbReference type="Proteomes" id="UP000046155"/>
    </source>
</evidence>
<proteinExistence type="inferred from homology"/>
<dbReference type="OrthoDB" id="5418352at2"/>
<evidence type="ECO:0000256" key="1">
    <source>
        <dbReference type="ARBA" id="ARBA00007137"/>
    </source>
</evidence>
<accession>A0A0B7MM71</accession>
<dbReference type="GO" id="GO:0008168">
    <property type="term" value="F:methyltransferase activity"/>
    <property type="evidence" value="ECO:0007669"/>
    <property type="project" value="UniProtKB-KW"/>
</dbReference>
<keyword evidence="2 4" id="KW-0489">Methyltransferase</keyword>
<evidence type="ECO:0000256" key="2">
    <source>
        <dbReference type="ARBA" id="ARBA00022603"/>
    </source>
</evidence>
<keyword evidence="5" id="KW-1185">Reference proteome</keyword>
<organism evidence="4 5">
    <name type="scientific">Syntrophaceticus schinkii</name>
    <dbReference type="NCBI Taxonomy" id="499207"/>
    <lineage>
        <taxon>Bacteria</taxon>
        <taxon>Bacillati</taxon>
        <taxon>Bacillota</taxon>
        <taxon>Clostridia</taxon>
        <taxon>Thermoanaerobacterales</taxon>
        <taxon>Thermoanaerobacterales Family III. Incertae Sedis</taxon>
        <taxon>Syntrophaceticus</taxon>
    </lineage>
</organism>